<evidence type="ECO:0000259" key="1">
    <source>
        <dbReference type="Pfam" id="PF01863"/>
    </source>
</evidence>
<dbReference type="AlphaFoldDB" id="A0A1H3HJ19"/>
<dbReference type="PANTHER" id="PTHR30399">
    <property type="entry name" value="UNCHARACTERIZED PROTEIN YGJP"/>
    <property type="match status" value="1"/>
</dbReference>
<reference evidence="2 3" key="1">
    <citation type="submission" date="2016-10" db="EMBL/GenBank/DDBJ databases">
        <authorList>
            <person name="de Groot N.N."/>
        </authorList>
    </citation>
    <scope>NUCLEOTIDE SEQUENCE [LARGE SCALE GENOMIC DNA]</scope>
    <source>
        <strain evidence="2 3">Nm1</strain>
    </source>
</reference>
<dbReference type="InterPro" id="IPR002725">
    <property type="entry name" value="YgjP-like_metallopeptidase"/>
</dbReference>
<organism evidence="2 3">
    <name type="scientific">Nitrosomonas halophila</name>
    <dbReference type="NCBI Taxonomy" id="44576"/>
    <lineage>
        <taxon>Bacteria</taxon>
        <taxon>Pseudomonadati</taxon>
        <taxon>Pseudomonadota</taxon>
        <taxon>Betaproteobacteria</taxon>
        <taxon>Nitrosomonadales</taxon>
        <taxon>Nitrosomonadaceae</taxon>
        <taxon>Nitrosomonas</taxon>
    </lineage>
</organism>
<sequence length="241" mass="28262">MSFAEQAVVSYLSVTGMMVEVVRKPIKHMYLYLDPPDGRVRAVVPSIASDEAIRMMVIGKLAWIKRRQAAFTTRPAVNAQAMVDGERHHFLGQCYALRVHERTRQHGVILRKPDQLALYVRPGAGREQRKLILLRWYRAQLQVLIPPLLAKWQAAVGVQVAEWRIKHMRTRWGSCNPTARRIWLSLELAKKSIACIEYVLVHELVHFHERRHNSRFKALMRQYLPDWRQRDILLNRSIYLE</sequence>
<feature type="domain" description="YgjP-like metallopeptidase" evidence="1">
    <location>
        <begin position="30"/>
        <end position="236"/>
    </location>
</feature>
<dbReference type="EMBL" id="FNOY01000020">
    <property type="protein sequence ID" value="SDY15546.1"/>
    <property type="molecule type" value="Genomic_DNA"/>
</dbReference>
<dbReference type="STRING" id="44576.SAMN05421881_102025"/>
<accession>A0A1H3HJ19</accession>
<evidence type="ECO:0000313" key="3">
    <source>
        <dbReference type="Proteomes" id="UP000198640"/>
    </source>
</evidence>
<dbReference type="PANTHER" id="PTHR30399:SF1">
    <property type="entry name" value="UTP PYROPHOSPHATASE"/>
    <property type="match status" value="1"/>
</dbReference>
<dbReference type="Gene3D" id="3.30.2010.10">
    <property type="entry name" value="Metalloproteases ('zincins'), catalytic domain"/>
    <property type="match status" value="1"/>
</dbReference>
<evidence type="ECO:0000313" key="2">
    <source>
        <dbReference type="EMBL" id="SDY15546.1"/>
    </source>
</evidence>
<proteinExistence type="predicted"/>
<dbReference type="Pfam" id="PF01863">
    <property type="entry name" value="YgjP-like"/>
    <property type="match status" value="1"/>
</dbReference>
<dbReference type="CDD" id="cd07344">
    <property type="entry name" value="M48_yhfN_like"/>
    <property type="match status" value="1"/>
</dbReference>
<dbReference type="Proteomes" id="UP000198640">
    <property type="component" value="Unassembled WGS sequence"/>
</dbReference>
<dbReference type="InterPro" id="IPR053136">
    <property type="entry name" value="UTP_pyrophosphatase-like"/>
</dbReference>
<name>A0A1H3HJ19_9PROT</name>
<dbReference type="OrthoDB" id="9811177at2"/>
<dbReference type="RefSeq" id="WP_090413522.1">
    <property type="nucleotide sequence ID" value="NZ_FNOY01000020.1"/>
</dbReference>
<protein>
    <recommendedName>
        <fullName evidence="1">YgjP-like metallopeptidase domain-containing protein</fullName>
    </recommendedName>
</protein>
<keyword evidence="3" id="KW-1185">Reference proteome</keyword>
<gene>
    <name evidence="2" type="ORF">SAMN05421881_102025</name>
</gene>